<evidence type="ECO:0000313" key="2">
    <source>
        <dbReference type="Proteomes" id="UP001524570"/>
    </source>
</evidence>
<dbReference type="Pfam" id="PF22011">
    <property type="entry name" value="DUF6931"/>
    <property type="match status" value="1"/>
</dbReference>
<comment type="caution">
    <text evidence="1">The sequence shown here is derived from an EMBL/GenBank/DDBJ whole genome shotgun (WGS) entry which is preliminary data.</text>
</comment>
<gene>
    <name evidence="1" type="ORF">NP589_10695</name>
</gene>
<protein>
    <recommendedName>
        <fullName evidence="3">Secreted protein</fullName>
    </recommendedName>
</protein>
<keyword evidence="2" id="KW-1185">Reference proteome</keyword>
<reference evidence="1 2" key="1">
    <citation type="submission" date="2022-07" db="EMBL/GenBank/DDBJ databases">
        <title>Methylomonas rivi sp. nov., Methylomonas rosea sp. nov., Methylomonas aureus sp. nov. and Methylomonas subterranea sp. nov., four novel methanotrophs isolated from a freshwater creek and the deep terrestrial subsurface.</title>
        <authorList>
            <person name="Abin C."/>
            <person name="Sankaranarayanan K."/>
            <person name="Garner C."/>
            <person name="Sindelar R."/>
            <person name="Kotary K."/>
            <person name="Garner R."/>
            <person name="Barclay S."/>
            <person name="Lawson P."/>
            <person name="Krumholz L."/>
        </authorList>
    </citation>
    <scope>NUCLEOTIDE SEQUENCE [LARGE SCALE GENOMIC DNA]</scope>
    <source>
        <strain evidence="1 2">WSC-7</strain>
    </source>
</reference>
<proteinExistence type="predicted"/>
<sequence>MESGEYMAGAASLTKVSVPKASAICRDIQLDQQAVAGLVADPAPIDFLNTLLEQKLYPDAVRFLARALPKREATWWACLSARSVVSPQTAPEVVKALDAAELWVFKPTEPNRRAANAAAHSASFENPAAWAAMAAFWSDGSMAPEDAPSVPPADNLTAKAVAGAVMLAAVLTQPEKAYEKYQFFIEQAIDIANGGNGRIWQAA</sequence>
<organism evidence="1 2">
    <name type="scientific">Methylomonas rosea</name>
    <dbReference type="NCBI Taxonomy" id="2952227"/>
    <lineage>
        <taxon>Bacteria</taxon>
        <taxon>Pseudomonadati</taxon>
        <taxon>Pseudomonadota</taxon>
        <taxon>Gammaproteobacteria</taxon>
        <taxon>Methylococcales</taxon>
        <taxon>Methylococcaceae</taxon>
        <taxon>Methylomonas</taxon>
    </lineage>
</organism>
<accession>A0ABT1TTJ3</accession>
<evidence type="ECO:0008006" key="3">
    <source>
        <dbReference type="Google" id="ProtNLM"/>
    </source>
</evidence>
<dbReference type="EMBL" id="JANIBL010000029">
    <property type="protein sequence ID" value="MCQ8117893.1"/>
    <property type="molecule type" value="Genomic_DNA"/>
</dbReference>
<name>A0ABT1TTJ3_9GAMM</name>
<dbReference type="Proteomes" id="UP001524570">
    <property type="component" value="Unassembled WGS sequence"/>
</dbReference>
<dbReference type="RefSeq" id="WP_256606967.1">
    <property type="nucleotide sequence ID" value="NZ_JANIBL010000029.1"/>
</dbReference>
<evidence type="ECO:0000313" key="1">
    <source>
        <dbReference type="EMBL" id="MCQ8117893.1"/>
    </source>
</evidence>
<dbReference type="InterPro" id="IPR053855">
    <property type="entry name" value="DUF6931"/>
</dbReference>